<dbReference type="InterPro" id="IPR036179">
    <property type="entry name" value="Ig-like_dom_sf"/>
</dbReference>
<dbReference type="Proteomes" id="UP000218231">
    <property type="component" value="Unassembled WGS sequence"/>
</dbReference>
<dbReference type="OrthoDB" id="5860263at2759"/>
<organism evidence="4 5">
    <name type="scientific">Diploscapter pachys</name>
    <dbReference type="NCBI Taxonomy" id="2018661"/>
    <lineage>
        <taxon>Eukaryota</taxon>
        <taxon>Metazoa</taxon>
        <taxon>Ecdysozoa</taxon>
        <taxon>Nematoda</taxon>
        <taxon>Chromadorea</taxon>
        <taxon>Rhabditida</taxon>
        <taxon>Rhabditina</taxon>
        <taxon>Rhabditomorpha</taxon>
        <taxon>Rhabditoidea</taxon>
        <taxon>Rhabditidae</taxon>
        <taxon>Diploscapter</taxon>
    </lineage>
</organism>
<dbReference type="PROSITE" id="PS01186">
    <property type="entry name" value="EGF_2"/>
    <property type="match status" value="1"/>
</dbReference>
<evidence type="ECO:0000256" key="2">
    <source>
        <dbReference type="SAM" id="Phobius"/>
    </source>
</evidence>
<comment type="caution">
    <text evidence="4">The sequence shown here is derived from an EMBL/GenBank/DDBJ whole genome shotgun (WGS) entry which is preliminary data.</text>
</comment>
<keyword evidence="2" id="KW-1133">Transmembrane helix</keyword>
<reference evidence="4 5" key="1">
    <citation type="journal article" date="2017" name="Curr. Biol.">
        <title>Genome architecture and evolution of a unichromosomal asexual nematode.</title>
        <authorList>
            <person name="Fradin H."/>
            <person name="Zegar C."/>
            <person name="Gutwein M."/>
            <person name="Lucas J."/>
            <person name="Kovtun M."/>
            <person name="Corcoran D."/>
            <person name="Baugh L.R."/>
            <person name="Kiontke K."/>
            <person name="Gunsalus K."/>
            <person name="Fitch D.H."/>
            <person name="Piano F."/>
        </authorList>
    </citation>
    <scope>NUCLEOTIDE SEQUENCE [LARGE SCALE GENOMIC DNA]</scope>
    <source>
        <strain evidence="4">PF1309</strain>
    </source>
</reference>
<feature type="compositionally biased region" description="Basic and acidic residues" evidence="1">
    <location>
        <begin position="218"/>
        <end position="229"/>
    </location>
</feature>
<dbReference type="AlphaFoldDB" id="A0A2A2JM48"/>
<gene>
    <name evidence="4" type="ORF">WR25_10409</name>
</gene>
<dbReference type="SUPFAM" id="SSF48726">
    <property type="entry name" value="Immunoglobulin"/>
    <property type="match status" value="1"/>
</dbReference>
<keyword evidence="5" id="KW-1185">Reference proteome</keyword>
<dbReference type="Gene3D" id="2.10.25.10">
    <property type="entry name" value="Laminin"/>
    <property type="match status" value="1"/>
</dbReference>
<feature type="domain" description="Ig-like" evidence="3">
    <location>
        <begin position="24"/>
        <end position="85"/>
    </location>
</feature>
<sequence>MASEHTLKLEAGASEQTPLISMAEGSPLKLHCVRADGKLDGIFWLLNGVNLTLSSSSIVYESVTLEHHGIYECSSDGMSQYLRLKVIREGSLKSGERYCKGPEEEQSACGHGTWDWCKVDSSGNPYCVCSHGFTGKHCESYAIPPTSADQLRPVCPYWPPIITIMAFVALLFVIGICLYKCNSKSKRSNKLERSKSQNQSQKYSNVTTLLVQNETTEAESKNKEDPSPA</sequence>
<dbReference type="PROSITE" id="PS00022">
    <property type="entry name" value="EGF_1"/>
    <property type="match status" value="1"/>
</dbReference>
<keyword evidence="2" id="KW-0472">Membrane</keyword>
<feature type="compositionally biased region" description="Low complexity" evidence="1">
    <location>
        <begin position="196"/>
        <end position="205"/>
    </location>
</feature>
<feature type="compositionally biased region" description="Polar residues" evidence="1">
    <location>
        <begin position="206"/>
        <end position="215"/>
    </location>
</feature>
<dbReference type="PROSITE" id="PS50835">
    <property type="entry name" value="IG_LIKE"/>
    <property type="match status" value="1"/>
</dbReference>
<evidence type="ECO:0000259" key="3">
    <source>
        <dbReference type="PROSITE" id="PS50835"/>
    </source>
</evidence>
<proteinExistence type="predicted"/>
<feature type="region of interest" description="Disordered" evidence="1">
    <location>
        <begin position="190"/>
        <end position="229"/>
    </location>
</feature>
<accession>A0A2A2JM48</accession>
<dbReference type="InterPro" id="IPR007110">
    <property type="entry name" value="Ig-like_dom"/>
</dbReference>
<evidence type="ECO:0000313" key="5">
    <source>
        <dbReference type="Proteomes" id="UP000218231"/>
    </source>
</evidence>
<dbReference type="STRING" id="2018661.A0A2A2JM48"/>
<evidence type="ECO:0000313" key="4">
    <source>
        <dbReference type="EMBL" id="PAV62612.1"/>
    </source>
</evidence>
<feature type="transmembrane region" description="Helical" evidence="2">
    <location>
        <begin position="157"/>
        <end position="179"/>
    </location>
</feature>
<keyword evidence="2" id="KW-0812">Transmembrane</keyword>
<dbReference type="InterPro" id="IPR013783">
    <property type="entry name" value="Ig-like_fold"/>
</dbReference>
<dbReference type="Gene3D" id="2.60.40.10">
    <property type="entry name" value="Immunoglobulins"/>
    <property type="match status" value="1"/>
</dbReference>
<name>A0A2A2JM48_9BILA</name>
<protein>
    <recommendedName>
        <fullName evidence="3">Ig-like domain-containing protein</fullName>
    </recommendedName>
</protein>
<dbReference type="EMBL" id="LIAE01010353">
    <property type="protein sequence ID" value="PAV62612.1"/>
    <property type="molecule type" value="Genomic_DNA"/>
</dbReference>
<evidence type="ECO:0000256" key="1">
    <source>
        <dbReference type="SAM" id="MobiDB-lite"/>
    </source>
</evidence>
<dbReference type="InterPro" id="IPR000742">
    <property type="entry name" value="EGF"/>
</dbReference>